<dbReference type="Proteomes" id="UP000029121">
    <property type="component" value="Unassembled WGS sequence"/>
</dbReference>
<keyword evidence="2" id="KW-1185">Reference proteome</keyword>
<reference evidence="2" key="1">
    <citation type="journal article" date="2013" name="Nat. Genet.">
        <title>The Capsella rubella genome and the genomic consequences of rapid mating system evolution.</title>
        <authorList>
            <person name="Slotte T."/>
            <person name="Hazzouri K.M."/>
            <person name="Agren J.A."/>
            <person name="Koenig D."/>
            <person name="Maumus F."/>
            <person name="Guo Y.L."/>
            <person name="Steige K."/>
            <person name="Platts A.E."/>
            <person name="Escobar J.S."/>
            <person name="Newman L.K."/>
            <person name="Wang W."/>
            <person name="Mandakova T."/>
            <person name="Vello E."/>
            <person name="Smith L.M."/>
            <person name="Henz S.R."/>
            <person name="Steffen J."/>
            <person name="Takuno S."/>
            <person name="Brandvain Y."/>
            <person name="Coop G."/>
            <person name="Andolfatto P."/>
            <person name="Hu T.T."/>
            <person name="Blanchette M."/>
            <person name="Clark R.M."/>
            <person name="Quesneville H."/>
            <person name="Nordborg M."/>
            <person name="Gaut B.S."/>
            <person name="Lysak M.A."/>
            <person name="Jenkins J."/>
            <person name="Grimwood J."/>
            <person name="Chapman J."/>
            <person name="Prochnik S."/>
            <person name="Shu S."/>
            <person name="Rokhsar D."/>
            <person name="Schmutz J."/>
            <person name="Weigel D."/>
            <person name="Wright S.I."/>
        </authorList>
    </citation>
    <scope>NUCLEOTIDE SEQUENCE [LARGE SCALE GENOMIC DNA]</scope>
    <source>
        <strain evidence="2">cv. Monte Gargano</strain>
    </source>
</reference>
<dbReference type="AlphaFoldDB" id="R0IT83"/>
<accession>R0IT83</accession>
<sequence>MEKDRGEAMVLEVSPEFNTPAVVRVPRRIRERLLSDCSNKKTVSSVQDIEDKLLHAHLRRQ</sequence>
<dbReference type="STRING" id="81985.R0IT83"/>
<organism evidence="1 2">
    <name type="scientific">Capsella rubella</name>
    <dbReference type="NCBI Taxonomy" id="81985"/>
    <lineage>
        <taxon>Eukaryota</taxon>
        <taxon>Viridiplantae</taxon>
        <taxon>Streptophyta</taxon>
        <taxon>Embryophyta</taxon>
        <taxon>Tracheophyta</taxon>
        <taxon>Spermatophyta</taxon>
        <taxon>Magnoliopsida</taxon>
        <taxon>eudicotyledons</taxon>
        <taxon>Gunneridae</taxon>
        <taxon>Pentapetalae</taxon>
        <taxon>rosids</taxon>
        <taxon>malvids</taxon>
        <taxon>Brassicales</taxon>
        <taxon>Brassicaceae</taxon>
        <taxon>Camelineae</taxon>
        <taxon>Capsella</taxon>
    </lineage>
</organism>
<protein>
    <submittedName>
        <fullName evidence="1">Uncharacterized protein</fullName>
    </submittedName>
</protein>
<name>R0IT83_9BRAS</name>
<dbReference type="eggNOG" id="KOG1981">
    <property type="taxonomic scope" value="Eukaryota"/>
</dbReference>
<dbReference type="EMBL" id="KB870805">
    <property type="protein sequence ID" value="EOA40618.1"/>
    <property type="molecule type" value="Genomic_DNA"/>
</dbReference>
<evidence type="ECO:0000313" key="2">
    <source>
        <dbReference type="Proteomes" id="UP000029121"/>
    </source>
</evidence>
<gene>
    <name evidence="1" type="ORF">CARUB_v100082241mg</name>
</gene>
<proteinExistence type="predicted"/>
<evidence type="ECO:0000313" key="1">
    <source>
        <dbReference type="EMBL" id="EOA40618.1"/>
    </source>
</evidence>
<feature type="non-terminal residue" evidence="1">
    <location>
        <position position="61"/>
    </location>
</feature>